<evidence type="ECO:0000313" key="10">
    <source>
        <dbReference type="Proteomes" id="UP001589700"/>
    </source>
</evidence>
<keyword evidence="3 6" id="KW-0479">Metal-binding</keyword>
<feature type="domain" description="PIN" evidence="7">
    <location>
        <begin position="2"/>
        <end position="111"/>
    </location>
</feature>
<dbReference type="InterPro" id="IPR029060">
    <property type="entry name" value="PIN-like_dom_sf"/>
</dbReference>
<name>A0ABV5JUR4_9ACTN</name>
<evidence type="ECO:0000256" key="1">
    <source>
        <dbReference type="ARBA" id="ARBA00022649"/>
    </source>
</evidence>
<dbReference type="RefSeq" id="WP_182633690.1">
    <property type="nucleotide sequence ID" value="NZ_JAALDM010000330.1"/>
</dbReference>
<dbReference type="InterPro" id="IPR022907">
    <property type="entry name" value="VapC_family"/>
</dbReference>
<evidence type="ECO:0000256" key="4">
    <source>
        <dbReference type="ARBA" id="ARBA00022801"/>
    </source>
</evidence>
<evidence type="ECO:0000256" key="3">
    <source>
        <dbReference type="ARBA" id="ARBA00022723"/>
    </source>
</evidence>
<comment type="similarity">
    <text evidence="6">Belongs to the PINc/VapC protein family.</text>
</comment>
<keyword evidence="4 6" id="KW-0378">Hydrolase</keyword>
<keyword evidence="5 6" id="KW-0460">Magnesium</keyword>
<dbReference type="EMBL" id="JBHMDY010000007">
    <property type="protein sequence ID" value="MFB9260645.1"/>
    <property type="molecule type" value="Genomic_DNA"/>
</dbReference>
<accession>A0ABV5JUR4</accession>
<gene>
    <name evidence="6" type="primary">vapC</name>
    <name evidence="8" type="ORF">ACFFVD_11010</name>
    <name evidence="9" type="ORF">ACFFVD_12600</name>
</gene>
<evidence type="ECO:0000256" key="5">
    <source>
        <dbReference type="ARBA" id="ARBA00022842"/>
    </source>
</evidence>
<protein>
    <recommendedName>
        <fullName evidence="6">Ribonuclease VapC</fullName>
        <shortName evidence="6">RNase VapC</shortName>
        <ecNumber evidence="6">3.1.-.-</ecNumber>
    </recommendedName>
    <alternativeName>
        <fullName evidence="6">Toxin VapC</fullName>
    </alternativeName>
</protein>
<keyword evidence="6" id="KW-0800">Toxin</keyword>
<feature type="binding site" evidence="6">
    <location>
        <position position="5"/>
    </location>
    <ligand>
        <name>Mg(2+)</name>
        <dbReference type="ChEBI" id="CHEBI:18420"/>
    </ligand>
</feature>
<proteinExistence type="inferred from homology"/>
<dbReference type="HAMAP" id="MF_00265">
    <property type="entry name" value="VapC_Nob1"/>
    <property type="match status" value="1"/>
</dbReference>
<dbReference type="Proteomes" id="UP001589700">
    <property type="component" value="Unassembled WGS sequence"/>
</dbReference>
<sequence length="123" mass="13503">MILVDTSVWIDHLHQVEPRLQQLLVDDDVVVHDSVLGELALGSLRQRHVILESLAALHRATVMSSDELLGFVDSARLWGRGLGVIDVHLLGSALLGRSAIWTRDKRLRAAAVELGIDVVASEE</sequence>
<keyword evidence="1 6" id="KW-1277">Toxin-antitoxin system</keyword>
<keyword evidence="10" id="KW-1185">Reference proteome</keyword>
<keyword evidence="2 6" id="KW-0540">Nuclease</keyword>
<evidence type="ECO:0000313" key="9">
    <source>
        <dbReference type="EMBL" id="MFB9260645.1"/>
    </source>
</evidence>
<evidence type="ECO:0000259" key="7">
    <source>
        <dbReference type="Pfam" id="PF01850"/>
    </source>
</evidence>
<dbReference type="InterPro" id="IPR002716">
    <property type="entry name" value="PIN_dom"/>
</dbReference>
<comment type="function">
    <text evidence="6">Toxic component of a toxin-antitoxin (TA) system. An RNase.</text>
</comment>
<dbReference type="EMBL" id="JBHMDY010000006">
    <property type="protein sequence ID" value="MFB9260330.1"/>
    <property type="molecule type" value="Genomic_DNA"/>
</dbReference>
<dbReference type="Pfam" id="PF01850">
    <property type="entry name" value="PIN"/>
    <property type="match status" value="1"/>
</dbReference>
<comment type="cofactor">
    <cofactor evidence="6">
        <name>Mg(2+)</name>
        <dbReference type="ChEBI" id="CHEBI:18420"/>
    </cofactor>
</comment>
<feature type="binding site" evidence="6">
    <location>
        <position position="86"/>
    </location>
    <ligand>
        <name>Mg(2+)</name>
        <dbReference type="ChEBI" id="CHEBI:18420"/>
    </ligand>
</feature>
<dbReference type="SUPFAM" id="SSF88723">
    <property type="entry name" value="PIN domain-like"/>
    <property type="match status" value="1"/>
</dbReference>
<dbReference type="Gene3D" id="3.40.50.1010">
    <property type="entry name" value="5'-nuclease"/>
    <property type="match status" value="1"/>
</dbReference>
<organism evidence="9 10">
    <name type="scientific">Dietzia aerolata</name>
    <dbReference type="NCBI Taxonomy" id="595984"/>
    <lineage>
        <taxon>Bacteria</taxon>
        <taxon>Bacillati</taxon>
        <taxon>Actinomycetota</taxon>
        <taxon>Actinomycetes</taxon>
        <taxon>Mycobacteriales</taxon>
        <taxon>Dietziaceae</taxon>
        <taxon>Dietzia</taxon>
    </lineage>
</organism>
<comment type="caution">
    <text evidence="9">The sequence shown here is derived from an EMBL/GenBank/DDBJ whole genome shotgun (WGS) entry which is preliminary data.</text>
</comment>
<reference evidence="9 10" key="1">
    <citation type="submission" date="2024-09" db="EMBL/GenBank/DDBJ databases">
        <authorList>
            <person name="Sun Q."/>
            <person name="Mori K."/>
        </authorList>
    </citation>
    <scope>NUCLEOTIDE SEQUENCE [LARGE SCALE GENOMIC DNA]</scope>
    <source>
        <strain evidence="9 10">CCM 7659</strain>
    </source>
</reference>
<evidence type="ECO:0000256" key="6">
    <source>
        <dbReference type="HAMAP-Rule" id="MF_00265"/>
    </source>
</evidence>
<evidence type="ECO:0000313" key="8">
    <source>
        <dbReference type="EMBL" id="MFB9260330.1"/>
    </source>
</evidence>
<dbReference type="EC" id="3.1.-.-" evidence="6"/>
<evidence type="ECO:0000256" key="2">
    <source>
        <dbReference type="ARBA" id="ARBA00022722"/>
    </source>
</evidence>